<evidence type="ECO:0000313" key="1">
    <source>
        <dbReference type="EMBL" id="KAE8757668.1"/>
    </source>
</evidence>
<name>A0A6N6WCM4_9BURK</name>
<protein>
    <submittedName>
        <fullName evidence="1">Uncharacterized protein</fullName>
    </submittedName>
</protein>
<sequence>MPVTACCGPPLAAMMKAIPGRSIGDRNGDMKVVVASASGPNGNGYGQSLAFSGDGAPLCGFSDDVAAFPPGLDGVGTPILKRGIAPLPRGSAFASHDTLFLA</sequence>
<dbReference type="AlphaFoldDB" id="A0A6N6WCM4"/>
<accession>A0A6N6WCM4</accession>
<organism evidence="1 2">
    <name type="scientific">Paraburkholderia madseniana</name>
    <dbReference type="NCBI Taxonomy" id="2599607"/>
    <lineage>
        <taxon>Bacteria</taxon>
        <taxon>Pseudomonadati</taxon>
        <taxon>Pseudomonadota</taxon>
        <taxon>Betaproteobacteria</taxon>
        <taxon>Burkholderiales</taxon>
        <taxon>Burkholderiaceae</taxon>
        <taxon>Paraburkholderia</taxon>
    </lineage>
</organism>
<proteinExistence type="predicted"/>
<reference evidence="1 2" key="1">
    <citation type="journal article" date="2020" name="Int. J. Syst. Evol. Microbiol.">
        <title>Paraburkholderia madseniana sp. nov., a phenolic acid-degrading bacterium isolated from acidic forest soil.</title>
        <authorList>
            <person name="Wilhelm R.C."/>
            <person name="Murphy S.J.L."/>
            <person name="Feriancek N.M."/>
            <person name="Karasz D.C."/>
            <person name="DeRito C.M."/>
            <person name="Newman J.D."/>
            <person name="Buckley D.H."/>
        </authorList>
    </citation>
    <scope>NUCLEOTIDE SEQUENCE [LARGE SCALE GENOMIC DNA]</scope>
    <source>
        <strain evidence="1 2">RP11</strain>
    </source>
</reference>
<dbReference type="EMBL" id="VOSW01000043">
    <property type="protein sequence ID" value="KAE8757668.1"/>
    <property type="molecule type" value="Genomic_DNA"/>
</dbReference>
<evidence type="ECO:0000313" key="2">
    <source>
        <dbReference type="Proteomes" id="UP000463700"/>
    </source>
</evidence>
<dbReference type="OrthoDB" id="9089176at2"/>
<comment type="caution">
    <text evidence="1">The sequence shown here is derived from an EMBL/GenBank/DDBJ whole genome shotgun (WGS) entry which is preliminary data.</text>
</comment>
<dbReference type="RefSeq" id="WP_154562610.1">
    <property type="nucleotide sequence ID" value="NZ_VOSW01000043.1"/>
</dbReference>
<gene>
    <name evidence="1" type="ORF">FSO04_22490</name>
</gene>
<dbReference type="Proteomes" id="UP000463700">
    <property type="component" value="Unassembled WGS sequence"/>
</dbReference>